<evidence type="ECO:0000313" key="2">
    <source>
        <dbReference type="EMBL" id="MDT0271044.1"/>
    </source>
</evidence>
<reference evidence="3" key="1">
    <citation type="submission" date="2023-07" db="EMBL/GenBank/DDBJ databases">
        <title>30 novel species of actinomycetes from the DSMZ collection.</title>
        <authorList>
            <person name="Nouioui I."/>
        </authorList>
    </citation>
    <scope>NUCLEOTIDE SEQUENCE [LARGE SCALE GENOMIC DNA]</scope>
    <source>
        <strain evidence="3">DSM 44915</strain>
    </source>
</reference>
<dbReference type="EMBL" id="JAVREO010000186">
    <property type="protein sequence ID" value="MDT0271044.1"/>
    <property type="molecule type" value="Genomic_DNA"/>
</dbReference>
<gene>
    <name evidence="2" type="ORF">RM844_32725</name>
</gene>
<proteinExistence type="predicted"/>
<dbReference type="Proteomes" id="UP001183410">
    <property type="component" value="Unassembled WGS sequence"/>
</dbReference>
<dbReference type="Pfam" id="PF02910">
    <property type="entry name" value="Succ_DH_flav_C"/>
    <property type="match status" value="1"/>
</dbReference>
<dbReference type="EC" id="1.4.3.16" evidence="2"/>
<keyword evidence="2" id="KW-0560">Oxidoreductase</keyword>
<sequence length="88" mass="9202">VRDADGLHRLDAILAGARSVQPANRQSFEDAALTATAQAIAVAALARTESRGCHHRGDYPETDPAQEHSVTIRAVAGRPALDTATAVC</sequence>
<protein>
    <submittedName>
        <fullName evidence="2">L-aspartate oxidase</fullName>
        <ecNumber evidence="2">1.4.3.16</ecNumber>
    </submittedName>
</protein>
<feature type="domain" description="Fumarate reductase/succinate dehydrogenase flavoprotein-like C-terminal" evidence="1">
    <location>
        <begin position="31"/>
        <end position="73"/>
    </location>
</feature>
<accession>A0ABU2K213</accession>
<dbReference type="Gene3D" id="1.20.58.100">
    <property type="entry name" value="Fumarate reductase/succinate dehydrogenase flavoprotein-like, C-terminal domain"/>
    <property type="match status" value="1"/>
</dbReference>
<dbReference type="InterPro" id="IPR037099">
    <property type="entry name" value="Fum_R/Succ_DH_flav-like_C_sf"/>
</dbReference>
<keyword evidence="3" id="KW-1185">Reference proteome</keyword>
<dbReference type="GO" id="GO:0008734">
    <property type="term" value="F:L-aspartate oxidase activity"/>
    <property type="evidence" value="ECO:0007669"/>
    <property type="project" value="UniProtKB-EC"/>
</dbReference>
<feature type="non-terminal residue" evidence="2">
    <location>
        <position position="1"/>
    </location>
</feature>
<name>A0ABU2K213_9ACTN</name>
<dbReference type="SUPFAM" id="SSF46977">
    <property type="entry name" value="Succinate dehydrogenase/fumarate reductase flavoprotein C-terminal domain"/>
    <property type="match status" value="1"/>
</dbReference>
<dbReference type="InterPro" id="IPR015939">
    <property type="entry name" value="Fum_Rdtase/Succ_DH_flav-like_C"/>
</dbReference>
<evidence type="ECO:0000259" key="1">
    <source>
        <dbReference type="Pfam" id="PF02910"/>
    </source>
</evidence>
<comment type="caution">
    <text evidence="2">The sequence shown here is derived from an EMBL/GenBank/DDBJ whole genome shotgun (WGS) entry which is preliminary data.</text>
</comment>
<organism evidence="2 3">
    <name type="scientific">Streptomyces chisholmiae</name>
    <dbReference type="NCBI Taxonomy" id="3075540"/>
    <lineage>
        <taxon>Bacteria</taxon>
        <taxon>Bacillati</taxon>
        <taxon>Actinomycetota</taxon>
        <taxon>Actinomycetes</taxon>
        <taxon>Kitasatosporales</taxon>
        <taxon>Streptomycetaceae</taxon>
        <taxon>Streptomyces</taxon>
    </lineage>
</organism>
<evidence type="ECO:0000313" key="3">
    <source>
        <dbReference type="Proteomes" id="UP001183410"/>
    </source>
</evidence>